<dbReference type="GO" id="GO:0000822">
    <property type="term" value="F:inositol hexakisphosphate binding"/>
    <property type="evidence" value="ECO:0007669"/>
    <property type="project" value="TreeGrafter"/>
</dbReference>
<feature type="compositionally biased region" description="Basic and acidic residues" evidence="6">
    <location>
        <begin position="853"/>
        <end position="871"/>
    </location>
</feature>
<accession>A0AA91T2D2</accession>
<evidence type="ECO:0000256" key="3">
    <source>
        <dbReference type="ARBA" id="ARBA00022692"/>
    </source>
</evidence>
<feature type="region of interest" description="Disordered" evidence="6">
    <location>
        <begin position="248"/>
        <end position="280"/>
    </location>
</feature>
<keyword evidence="4 7" id="KW-1133">Transmembrane helix</keyword>
<organism evidence="10 11">
    <name type="scientific">Clavispora lusitaniae</name>
    <name type="common">Candida lusitaniae</name>
    <dbReference type="NCBI Taxonomy" id="36911"/>
    <lineage>
        <taxon>Eukaryota</taxon>
        <taxon>Fungi</taxon>
        <taxon>Dikarya</taxon>
        <taxon>Ascomycota</taxon>
        <taxon>Saccharomycotina</taxon>
        <taxon>Pichiomycetes</taxon>
        <taxon>Metschnikowiaceae</taxon>
        <taxon>Clavispora</taxon>
    </lineage>
</organism>
<evidence type="ECO:0000256" key="7">
    <source>
        <dbReference type="SAM" id="Phobius"/>
    </source>
</evidence>
<evidence type="ECO:0000259" key="9">
    <source>
        <dbReference type="PROSITE" id="PS51382"/>
    </source>
</evidence>
<feature type="transmembrane region" description="Helical" evidence="7">
    <location>
        <begin position="493"/>
        <end position="512"/>
    </location>
</feature>
<evidence type="ECO:0000256" key="2">
    <source>
        <dbReference type="ARBA" id="ARBA00009665"/>
    </source>
</evidence>
<comment type="subcellular location">
    <subcellularLocation>
        <location evidence="1">Membrane</location>
        <topology evidence="1">Multi-pass membrane protein</topology>
    </subcellularLocation>
</comment>
<feature type="region of interest" description="Disordered" evidence="6">
    <location>
        <begin position="62"/>
        <end position="81"/>
    </location>
</feature>
<dbReference type="InterPro" id="IPR004342">
    <property type="entry name" value="EXS_C"/>
</dbReference>
<dbReference type="AlphaFoldDB" id="A0AA91T2D2"/>
<feature type="region of interest" description="Disordered" evidence="6">
    <location>
        <begin position="822"/>
        <end position="912"/>
    </location>
</feature>
<feature type="compositionally biased region" description="Polar residues" evidence="6">
    <location>
        <begin position="828"/>
        <end position="846"/>
    </location>
</feature>
<comment type="similarity">
    <text evidence="2">Belongs to the SYG1 (TC 2.A.94) family.</text>
</comment>
<evidence type="ECO:0000256" key="6">
    <source>
        <dbReference type="SAM" id="MobiDB-lite"/>
    </source>
</evidence>
<dbReference type="PROSITE" id="PS51380">
    <property type="entry name" value="EXS"/>
    <property type="match status" value="1"/>
</dbReference>
<feature type="transmembrane region" description="Helical" evidence="7">
    <location>
        <begin position="409"/>
        <end position="428"/>
    </location>
</feature>
<dbReference type="PANTHER" id="PTHR10783">
    <property type="entry name" value="XENOTROPIC AND POLYTROPIC RETROVIRUS RECEPTOR 1-RELATED"/>
    <property type="match status" value="1"/>
</dbReference>
<evidence type="ECO:0008006" key="12">
    <source>
        <dbReference type="Google" id="ProtNLM"/>
    </source>
</evidence>
<dbReference type="EMBL" id="LYUB02000006">
    <property type="protein sequence ID" value="OVF08897.1"/>
    <property type="molecule type" value="Genomic_DNA"/>
</dbReference>
<name>A0AA91T2D2_CLALS</name>
<evidence type="ECO:0000313" key="11">
    <source>
        <dbReference type="Proteomes" id="UP000195602"/>
    </source>
</evidence>
<gene>
    <name evidence="10" type="ORF">A9F13_06g00165</name>
</gene>
<dbReference type="PANTHER" id="PTHR10783:SF103">
    <property type="entry name" value="SOLUTE CARRIER FAMILY 53 MEMBER 1"/>
    <property type="match status" value="1"/>
</dbReference>
<dbReference type="GO" id="GO:0005794">
    <property type="term" value="C:Golgi apparatus"/>
    <property type="evidence" value="ECO:0007669"/>
    <property type="project" value="TreeGrafter"/>
</dbReference>
<dbReference type="Pfam" id="PF03124">
    <property type="entry name" value="EXS"/>
    <property type="match status" value="1"/>
</dbReference>
<dbReference type="GO" id="GO:0005886">
    <property type="term" value="C:plasma membrane"/>
    <property type="evidence" value="ECO:0007669"/>
    <property type="project" value="TreeGrafter"/>
</dbReference>
<reference evidence="10 11" key="1">
    <citation type="submission" date="2017-04" db="EMBL/GenBank/DDBJ databases">
        <title>Draft genome of the yeast Clavispora lusitaniae type strain CBS 6936.</title>
        <authorList>
            <person name="Durrens P."/>
            <person name="Klopp C."/>
            <person name="Biteau N."/>
            <person name="Fitton-Ouhabi V."/>
            <person name="Dementhon K."/>
            <person name="Accoceberry I."/>
            <person name="Sherman D.J."/>
            <person name="Noel T."/>
        </authorList>
    </citation>
    <scope>NUCLEOTIDE SEQUENCE [LARGE SCALE GENOMIC DNA]</scope>
    <source>
        <strain evidence="10 11">CBS 6936</strain>
    </source>
</reference>
<comment type="caution">
    <text evidence="10">The sequence shown here is derived from an EMBL/GenBank/DDBJ whole genome shotgun (WGS) entry which is preliminary data.</text>
</comment>
<feature type="compositionally biased region" description="Acidic residues" evidence="6">
    <location>
        <begin position="901"/>
        <end position="912"/>
    </location>
</feature>
<sequence length="912" mass="105793">MKFGQSLNDGSIPEWKDQYVDYKVGKKQIKKVAFLHKQLAEDRTSDVTPLLESLSHEGGTIPGLSLGHGAVPPPKNDETSSKRRASLFNLSMKSVKNKKEEFLIERSTFLQWLSSELSKVDGFYVEKEKDVYERFLVLEDQFYQLKDHKLELSRRVDKVPRARKSEPINLAVTGWRNIVKNTIDHLNKYDFPSLPSTGFLKTWKASRGRQNSFSLSMASSVETADFDPNYRENQIRNGQLRVDSNIDDDIDSIESDSDNQQDFSREEPSTAAQAKRSRRRDYVRKKHFGVPYYYAKTQLKKALIEHYRAISLVRSYKEMNRTAFRKITKKYDKALDAKVSESFMKKVDDESYFQNSTVLDTISSRIEDLFLTFFESDTSDRKHSLERLRSATYVYNNADVKSPSFYKTVFLSGIYIGIGAPLFVIGLYKALEKTLGGELPEGKSLLQIWGGYFLVNMAFLFIGINMMVFEAFKINYKFIFEFNLTTALDYKQFFMLPSFAFGLLGLLGWFSFQDFWPSKFPGRDWPLIFLGVMLLIFLNPTSRMFGASRKWLQIAIWRLMCSGFYPVEFRDFFLGDILCSLTYSMGNLYFFFCLYTSEWRKFLGGGSPPSLTKCGSSHSRAMGFLSALPSIWRFLQCLRRYMDSGDAFPHLANMLKYSISIAYYALLSNWRIERKSSNRAIFIVIACLNSILSSAWDIVMDWSLGQVQSKHFLLRDHLFYEKPAYYYTAIIMDVILRFQWIFYAFFSNQIQQSAVTSFCIALAEIFRRFIWVFFRLENEHCTNVILFRASRDSPLPYRLPVKVERAIKKLVATKYGPHEFVESDARSSMEQPPSQGRTTSYSTETNSMRHKRRDGESSSKASSEHPNELSRRRSTLANISNALNKAHIKDFQRKKYNVQLDESDEDEEEADE</sequence>
<evidence type="ECO:0000259" key="8">
    <source>
        <dbReference type="PROSITE" id="PS51380"/>
    </source>
</evidence>
<feature type="transmembrane region" description="Helical" evidence="7">
    <location>
        <begin position="679"/>
        <end position="704"/>
    </location>
</feature>
<keyword evidence="3 7" id="KW-0812">Transmembrane</keyword>
<dbReference type="InterPro" id="IPR004331">
    <property type="entry name" value="SPX_dom"/>
</dbReference>
<feature type="transmembrane region" description="Helical" evidence="7">
    <location>
        <begin position="573"/>
        <end position="596"/>
    </location>
</feature>
<dbReference type="Pfam" id="PF03105">
    <property type="entry name" value="SPX"/>
    <property type="match status" value="1"/>
</dbReference>
<dbReference type="GO" id="GO:0016036">
    <property type="term" value="P:cellular response to phosphate starvation"/>
    <property type="evidence" value="ECO:0007669"/>
    <property type="project" value="TreeGrafter"/>
</dbReference>
<protein>
    <recommendedName>
        <fullName evidence="12">Protein SYG1</fullName>
    </recommendedName>
</protein>
<evidence type="ECO:0000256" key="4">
    <source>
        <dbReference type="ARBA" id="ARBA00022989"/>
    </source>
</evidence>
<feature type="transmembrane region" description="Helical" evidence="7">
    <location>
        <begin position="448"/>
        <end position="472"/>
    </location>
</feature>
<feature type="transmembrane region" description="Helical" evidence="7">
    <location>
        <begin position="724"/>
        <end position="746"/>
    </location>
</feature>
<dbReference type="KEGG" id="clus:A9F13_06g00165"/>
<dbReference type="CDD" id="cd14475">
    <property type="entry name" value="SPX_SYG1_like"/>
    <property type="match status" value="1"/>
</dbReference>
<feature type="domain" description="EXS" evidence="8">
    <location>
        <begin position="613"/>
        <end position="807"/>
    </location>
</feature>
<dbReference type="Proteomes" id="UP000195602">
    <property type="component" value="Unassembled WGS sequence"/>
</dbReference>
<feature type="compositionally biased region" description="Acidic residues" evidence="6">
    <location>
        <begin position="248"/>
        <end position="259"/>
    </location>
</feature>
<evidence type="ECO:0000256" key="5">
    <source>
        <dbReference type="ARBA" id="ARBA00023136"/>
    </source>
</evidence>
<feature type="domain" description="SPX" evidence="9">
    <location>
        <begin position="1"/>
        <end position="345"/>
    </location>
</feature>
<feature type="transmembrane region" description="Helical" evidence="7">
    <location>
        <begin position="524"/>
        <end position="539"/>
    </location>
</feature>
<evidence type="ECO:0000313" key="10">
    <source>
        <dbReference type="EMBL" id="OVF08897.1"/>
    </source>
</evidence>
<proteinExistence type="inferred from homology"/>
<keyword evidence="5 7" id="KW-0472">Membrane</keyword>
<dbReference type="PROSITE" id="PS51382">
    <property type="entry name" value="SPX"/>
    <property type="match status" value="1"/>
</dbReference>
<evidence type="ECO:0000256" key="1">
    <source>
        <dbReference type="ARBA" id="ARBA00004141"/>
    </source>
</evidence>
<dbReference type="GO" id="GO:0006817">
    <property type="term" value="P:phosphate ion transport"/>
    <property type="evidence" value="ECO:0007669"/>
    <property type="project" value="TreeGrafter"/>
</dbReference>